<dbReference type="GO" id="GO:0006233">
    <property type="term" value="P:dTDP biosynthetic process"/>
    <property type="evidence" value="ECO:0007669"/>
    <property type="project" value="InterPro"/>
</dbReference>
<evidence type="ECO:0000259" key="12">
    <source>
        <dbReference type="Pfam" id="PF02223"/>
    </source>
</evidence>
<dbReference type="RefSeq" id="WP_218116020.1">
    <property type="nucleotide sequence ID" value="NZ_CAJVAP010000027.1"/>
</dbReference>
<dbReference type="PANTHER" id="PTHR10344:SF4">
    <property type="entry name" value="UMP-CMP KINASE 2, MITOCHONDRIAL"/>
    <property type="match status" value="1"/>
</dbReference>
<evidence type="ECO:0000256" key="2">
    <source>
        <dbReference type="ARBA" id="ARBA00012980"/>
    </source>
</evidence>
<comment type="similarity">
    <text evidence="1 11">Belongs to the thymidylate kinase family.</text>
</comment>
<dbReference type="FunFam" id="3.40.50.300:FF:000225">
    <property type="entry name" value="Thymidylate kinase"/>
    <property type="match status" value="1"/>
</dbReference>
<evidence type="ECO:0000256" key="9">
    <source>
        <dbReference type="ARBA" id="ARBA00048743"/>
    </source>
</evidence>
<protein>
    <recommendedName>
        <fullName evidence="3 11">Thymidylate kinase</fullName>
        <ecNumber evidence="2 11">2.7.4.9</ecNumber>
    </recommendedName>
    <alternativeName>
        <fullName evidence="11">dTMP kinase</fullName>
    </alternativeName>
</protein>
<dbReference type="CDD" id="cd01672">
    <property type="entry name" value="TMPK"/>
    <property type="match status" value="1"/>
</dbReference>
<keyword evidence="7 11" id="KW-0418">Kinase</keyword>
<evidence type="ECO:0000313" key="14">
    <source>
        <dbReference type="Proteomes" id="UP000693892"/>
    </source>
</evidence>
<evidence type="ECO:0000256" key="11">
    <source>
        <dbReference type="HAMAP-Rule" id="MF_00165"/>
    </source>
</evidence>
<sequence>MAGLFITFEGGDGAGKSTQAERLGAWLEQRGHETVRTREPGGTALGASLRELLLHGSDVAPRAEALLYAADRAQHVAEVVRPALARGAVVVQDRYIDSSLAYQGAGRPLDPAEVRGLSEWASGGLWPALTVLLDVSPELAAERRSAAGAAADRLEREAAEFHRRVRDGFLALANAEPERFLVLDAALPIEELHAAIAARVEPLLG</sequence>
<keyword evidence="4 11" id="KW-0808">Transferase</keyword>
<dbReference type="Proteomes" id="UP000693892">
    <property type="component" value="Unassembled WGS sequence"/>
</dbReference>
<keyword evidence="14" id="KW-1185">Reference proteome</keyword>
<accession>A0A916K2I3</accession>
<evidence type="ECO:0000256" key="10">
    <source>
        <dbReference type="ARBA" id="ARBA00057735"/>
    </source>
</evidence>
<keyword evidence="6 11" id="KW-0547">Nucleotide-binding</keyword>
<reference evidence="13" key="1">
    <citation type="submission" date="2021-06" db="EMBL/GenBank/DDBJ databases">
        <authorList>
            <person name="Criscuolo A."/>
        </authorList>
    </citation>
    <scope>NUCLEOTIDE SEQUENCE</scope>
    <source>
        <strain evidence="13">CIP111803</strain>
    </source>
</reference>
<name>A0A916K2I3_9MICO</name>
<organism evidence="13 14">
    <name type="scientific">Leucobacter soli</name>
    <dbReference type="NCBI Taxonomy" id="2812850"/>
    <lineage>
        <taxon>Bacteria</taxon>
        <taxon>Bacillati</taxon>
        <taxon>Actinomycetota</taxon>
        <taxon>Actinomycetes</taxon>
        <taxon>Micrococcales</taxon>
        <taxon>Microbacteriaceae</taxon>
        <taxon>Leucobacter</taxon>
    </lineage>
</organism>
<comment type="function">
    <text evidence="10 11">Phosphorylation of dTMP to form dTDP in both de novo and salvage pathways of dTTP synthesis.</text>
</comment>
<dbReference type="AlphaFoldDB" id="A0A916K2I3"/>
<proteinExistence type="inferred from homology"/>
<dbReference type="GO" id="GO:0004798">
    <property type="term" value="F:dTMP kinase activity"/>
    <property type="evidence" value="ECO:0007669"/>
    <property type="project" value="UniProtKB-UniRule"/>
</dbReference>
<dbReference type="HAMAP" id="MF_00165">
    <property type="entry name" value="Thymidylate_kinase"/>
    <property type="match status" value="1"/>
</dbReference>
<dbReference type="NCBIfam" id="TIGR00041">
    <property type="entry name" value="DTMP_kinase"/>
    <property type="match status" value="1"/>
</dbReference>
<dbReference type="GO" id="GO:0006235">
    <property type="term" value="P:dTTP biosynthetic process"/>
    <property type="evidence" value="ECO:0007669"/>
    <property type="project" value="UniProtKB-UniRule"/>
</dbReference>
<dbReference type="InterPro" id="IPR018094">
    <property type="entry name" value="Thymidylate_kinase"/>
</dbReference>
<dbReference type="PANTHER" id="PTHR10344">
    <property type="entry name" value="THYMIDYLATE KINASE"/>
    <property type="match status" value="1"/>
</dbReference>
<dbReference type="EMBL" id="CAJVAP010000027">
    <property type="protein sequence ID" value="CAG7617319.1"/>
    <property type="molecule type" value="Genomic_DNA"/>
</dbReference>
<dbReference type="GO" id="GO:0006227">
    <property type="term" value="P:dUDP biosynthetic process"/>
    <property type="evidence" value="ECO:0007669"/>
    <property type="project" value="TreeGrafter"/>
</dbReference>
<feature type="domain" description="Thymidylate kinase-like" evidence="12">
    <location>
        <begin position="8"/>
        <end position="196"/>
    </location>
</feature>
<dbReference type="InterPro" id="IPR039430">
    <property type="entry name" value="Thymidylate_kin-like_dom"/>
</dbReference>
<dbReference type="Pfam" id="PF02223">
    <property type="entry name" value="Thymidylate_kin"/>
    <property type="match status" value="1"/>
</dbReference>
<evidence type="ECO:0000256" key="6">
    <source>
        <dbReference type="ARBA" id="ARBA00022741"/>
    </source>
</evidence>
<evidence type="ECO:0000313" key="13">
    <source>
        <dbReference type="EMBL" id="CAG7617319.1"/>
    </source>
</evidence>
<comment type="catalytic activity">
    <reaction evidence="9 11">
        <text>dTMP + ATP = dTDP + ADP</text>
        <dbReference type="Rhea" id="RHEA:13517"/>
        <dbReference type="ChEBI" id="CHEBI:30616"/>
        <dbReference type="ChEBI" id="CHEBI:58369"/>
        <dbReference type="ChEBI" id="CHEBI:63528"/>
        <dbReference type="ChEBI" id="CHEBI:456216"/>
        <dbReference type="EC" id="2.7.4.9"/>
    </reaction>
</comment>
<evidence type="ECO:0000256" key="3">
    <source>
        <dbReference type="ARBA" id="ARBA00017144"/>
    </source>
</evidence>
<keyword evidence="8 11" id="KW-0067">ATP-binding</keyword>
<evidence type="ECO:0000256" key="8">
    <source>
        <dbReference type="ARBA" id="ARBA00022840"/>
    </source>
</evidence>
<feature type="binding site" evidence="11">
    <location>
        <begin position="10"/>
        <end position="17"/>
    </location>
    <ligand>
        <name>ATP</name>
        <dbReference type="ChEBI" id="CHEBI:30616"/>
    </ligand>
</feature>
<dbReference type="EC" id="2.7.4.9" evidence="2 11"/>
<evidence type="ECO:0000256" key="7">
    <source>
        <dbReference type="ARBA" id="ARBA00022777"/>
    </source>
</evidence>
<evidence type="ECO:0000256" key="4">
    <source>
        <dbReference type="ARBA" id="ARBA00022679"/>
    </source>
</evidence>
<evidence type="ECO:0000256" key="5">
    <source>
        <dbReference type="ARBA" id="ARBA00022727"/>
    </source>
</evidence>
<dbReference type="GO" id="GO:0005829">
    <property type="term" value="C:cytosol"/>
    <property type="evidence" value="ECO:0007669"/>
    <property type="project" value="TreeGrafter"/>
</dbReference>
<dbReference type="GO" id="GO:0005524">
    <property type="term" value="F:ATP binding"/>
    <property type="evidence" value="ECO:0007669"/>
    <property type="project" value="UniProtKB-UniRule"/>
</dbReference>
<gene>
    <name evidence="11 13" type="primary">tmk</name>
    <name evidence="13" type="ORF">LEUCIP111803_02087</name>
</gene>
<evidence type="ECO:0000256" key="1">
    <source>
        <dbReference type="ARBA" id="ARBA00009776"/>
    </source>
</evidence>
<comment type="caution">
    <text evidence="13">The sequence shown here is derived from an EMBL/GenBank/DDBJ whole genome shotgun (WGS) entry which is preliminary data.</text>
</comment>
<keyword evidence="5 11" id="KW-0545">Nucleotide biosynthesis</keyword>